<feature type="transmembrane region" description="Helical" evidence="1">
    <location>
        <begin position="34"/>
        <end position="54"/>
    </location>
</feature>
<feature type="transmembrane region" description="Helical" evidence="1">
    <location>
        <begin position="7"/>
        <end position="28"/>
    </location>
</feature>
<keyword evidence="3" id="KW-1185">Reference proteome</keyword>
<accession>A0A5S3PCD2</accession>
<organism evidence="2 3">
    <name type="scientific">Sulfitobacter sabulilitoris</name>
    <dbReference type="NCBI Taxonomy" id="2562655"/>
    <lineage>
        <taxon>Bacteria</taxon>
        <taxon>Pseudomonadati</taxon>
        <taxon>Pseudomonadota</taxon>
        <taxon>Alphaproteobacteria</taxon>
        <taxon>Rhodobacterales</taxon>
        <taxon>Roseobacteraceae</taxon>
        <taxon>Sulfitobacter</taxon>
    </lineage>
</organism>
<dbReference type="AlphaFoldDB" id="A0A5S3PCD2"/>
<gene>
    <name evidence="2" type="ORF">FDT80_15430</name>
</gene>
<evidence type="ECO:0000313" key="2">
    <source>
        <dbReference type="EMBL" id="TMM51247.1"/>
    </source>
</evidence>
<protein>
    <submittedName>
        <fullName evidence="2">Uncharacterized protein</fullName>
    </submittedName>
</protein>
<evidence type="ECO:0000256" key="1">
    <source>
        <dbReference type="SAM" id="Phobius"/>
    </source>
</evidence>
<dbReference type="OrthoDB" id="7652343at2"/>
<keyword evidence="1" id="KW-0472">Membrane</keyword>
<keyword evidence="1" id="KW-1133">Transmembrane helix</keyword>
<dbReference type="EMBL" id="VANS01000004">
    <property type="protein sequence ID" value="TMM51247.1"/>
    <property type="molecule type" value="Genomic_DNA"/>
</dbReference>
<comment type="caution">
    <text evidence="2">The sequence shown here is derived from an EMBL/GenBank/DDBJ whole genome shotgun (WGS) entry which is preliminary data.</text>
</comment>
<keyword evidence="1" id="KW-0812">Transmembrane</keyword>
<name>A0A5S3PCD2_9RHOB</name>
<reference evidence="2 3" key="1">
    <citation type="submission" date="2019-05" db="EMBL/GenBank/DDBJ databases">
        <title>Sulfitobacter sabulilitoris sp. nov., isolated from a marine sand.</title>
        <authorList>
            <person name="Yoon J.-H."/>
        </authorList>
    </citation>
    <scope>NUCLEOTIDE SEQUENCE [LARGE SCALE GENOMIC DNA]</scope>
    <source>
        <strain evidence="2 3">HSMS-29</strain>
    </source>
</reference>
<proteinExistence type="predicted"/>
<feature type="transmembrane region" description="Helical" evidence="1">
    <location>
        <begin position="91"/>
        <end position="113"/>
    </location>
</feature>
<feature type="transmembrane region" description="Helical" evidence="1">
    <location>
        <begin position="66"/>
        <end position="85"/>
    </location>
</feature>
<sequence>MFTIRNIVAAVIAGVVGTIANSLVVSGLTGAPLWGLILSFGREAVAIAVALLLIPIFLRMRRWQPWVVGIAVLTVVPSLLAKTVFGVAAPWGVVLGVNAVYAVAATVVFALIVRGKMVVESA</sequence>
<dbReference type="RefSeq" id="WP_138663206.1">
    <property type="nucleotide sequence ID" value="NZ_VANS01000004.1"/>
</dbReference>
<dbReference type="Proteomes" id="UP000309550">
    <property type="component" value="Unassembled WGS sequence"/>
</dbReference>
<evidence type="ECO:0000313" key="3">
    <source>
        <dbReference type="Proteomes" id="UP000309550"/>
    </source>
</evidence>